<dbReference type="PANTHER" id="PTHR43198:SF2">
    <property type="entry name" value="SI:CH1073-67J19.1-RELATED"/>
    <property type="match status" value="1"/>
</dbReference>
<keyword evidence="4" id="KW-1185">Reference proteome</keyword>
<name>A0A3R8RGH6_9ACTN</name>
<evidence type="ECO:0000313" key="4">
    <source>
        <dbReference type="Proteomes" id="UP000276379"/>
    </source>
</evidence>
<dbReference type="SUPFAM" id="SSF48613">
    <property type="entry name" value="Heme oxygenase-like"/>
    <property type="match status" value="1"/>
</dbReference>
<evidence type="ECO:0000256" key="1">
    <source>
        <dbReference type="ARBA" id="ARBA00004948"/>
    </source>
</evidence>
<comment type="pathway">
    <text evidence="1">Cofactor biosynthesis; thiamine diphosphate biosynthesis.</text>
</comment>
<evidence type="ECO:0000313" key="3">
    <source>
        <dbReference type="EMBL" id="RRQ88622.1"/>
    </source>
</evidence>
<reference evidence="3 4" key="1">
    <citation type="submission" date="2017-10" db="EMBL/GenBank/DDBJ databases">
        <title>Draft genome of actinobacteria isolated from guarana (Paullinia cupana (Mart.) Ducke.</title>
        <authorList>
            <person name="Siqueira K.A."/>
            <person name="Liotti R.G."/>
            <person name="Mendes T.A."/>
            <person name="Soares M.A."/>
        </authorList>
    </citation>
    <scope>NUCLEOTIDE SEQUENCE [LARGE SCALE GENOMIC DNA]</scope>
    <source>
        <strain evidence="3 4">199</strain>
    </source>
</reference>
<evidence type="ECO:0000259" key="2">
    <source>
        <dbReference type="Pfam" id="PF03070"/>
    </source>
</evidence>
<protein>
    <submittedName>
        <fullName evidence="3">TenA family transcriptional regulator</fullName>
    </submittedName>
</protein>
<dbReference type="Proteomes" id="UP000276379">
    <property type="component" value="Unassembled WGS sequence"/>
</dbReference>
<dbReference type="InterPro" id="IPR050967">
    <property type="entry name" value="Thiamine_Salvage_TenA"/>
</dbReference>
<dbReference type="AlphaFoldDB" id="A0A3R8RGH6"/>
<dbReference type="EMBL" id="PDES01000002">
    <property type="protein sequence ID" value="RRQ88622.1"/>
    <property type="molecule type" value="Genomic_DNA"/>
</dbReference>
<dbReference type="InterPro" id="IPR016084">
    <property type="entry name" value="Haem_Oase-like_multi-hlx"/>
</dbReference>
<dbReference type="GO" id="GO:0005829">
    <property type="term" value="C:cytosol"/>
    <property type="evidence" value="ECO:0007669"/>
    <property type="project" value="TreeGrafter"/>
</dbReference>
<dbReference type="RefSeq" id="WP_125212791.1">
    <property type="nucleotide sequence ID" value="NZ_PDES01000002.1"/>
</dbReference>
<dbReference type="Pfam" id="PF03070">
    <property type="entry name" value="TENA_THI-4"/>
    <property type="match status" value="1"/>
</dbReference>
<feature type="domain" description="Thiaminase-2/PQQC" evidence="2">
    <location>
        <begin position="15"/>
        <end position="210"/>
    </location>
</feature>
<accession>A0A3R8RGH6</accession>
<dbReference type="InterPro" id="IPR004305">
    <property type="entry name" value="Thiaminase-2/PQQC"/>
</dbReference>
<sequence>MRQELREICAPVLRKVLDHPFWTGLRNGTLPGAALARFVHQDTGYLLPAYARALARCAADAPDDAGTRLFGQSVVGTLDARDGLRAAYAALAPGLGLPAQDAAEESAAPTVAAHSAFFTSSAAASYHAGVGALLPMVWFNAEVSDHLRDHAVPGSRYLPWITAYHPGESYRFAVEAFSELADRLADHSTPAQRRLITDHFTLGIHHELAFADACATPVARPAERGAR</sequence>
<comment type="caution">
    <text evidence="3">The sequence shown here is derived from an EMBL/GenBank/DDBJ whole genome shotgun (WGS) entry which is preliminary data.</text>
</comment>
<proteinExistence type="predicted"/>
<dbReference type="PANTHER" id="PTHR43198">
    <property type="entry name" value="BIFUNCTIONAL TH2 PROTEIN"/>
    <property type="match status" value="1"/>
</dbReference>
<organism evidence="3 4">
    <name type="scientific">Streptomyces griseofuscus</name>
    <dbReference type="NCBI Taxonomy" id="146922"/>
    <lineage>
        <taxon>Bacteria</taxon>
        <taxon>Bacillati</taxon>
        <taxon>Actinomycetota</taxon>
        <taxon>Actinomycetes</taxon>
        <taxon>Kitasatosporales</taxon>
        <taxon>Streptomycetaceae</taxon>
        <taxon>Streptomyces</taxon>
    </lineage>
</organism>
<dbReference type="Gene3D" id="1.20.910.10">
    <property type="entry name" value="Heme oxygenase-like"/>
    <property type="match status" value="1"/>
</dbReference>
<gene>
    <name evidence="3" type="ORF">CQW44_05595</name>
</gene>